<evidence type="ECO:0000256" key="1">
    <source>
        <dbReference type="ARBA" id="ARBA00022723"/>
    </source>
</evidence>
<comment type="caution">
    <text evidence="5">The sequence shown here is derived from an EMBL/GenBank/DDBJ whole genome shotgun (WGS) entry which is preliminary data.</text>
</comment>
<reference evidence="5 7" key="1">
    <citation type="journal article" date="2015" name="Genome Biol. Evol.">
        <title>The genome of winter moth (Operophtera brumata) provides a genomic perspective on sexual dimorphism and phenology.</title>
        <authorList>
            <person name="Derks M.F."/>
            <person name="Smit S."/>
            <person name="Salis L."/>
            <person name="Schijlen E."/>
            <person name="Bossers A."/>
            <person name="Mateman C."/>
            <person name="Pijl A.S."/>
            <person name="de Ridder D."/>
            <person name="Groenen M.A."/>
            <person name="Visser M.E."/>
            <person name="Megens H.J."/>
        </authorList>
    </citation>
    <scope>NUCLEOTIDE SEQUENCE [LARGE SCALE GENOMIC DNA]</scope>
    <source>
        <strain evidence="5">WM2013NL</strain>
        <tissue evidence="5">Head and thorax</tissue>
    </source>
</reference>
<name>A0A0L7KPN8_OPEBR</name>
<dbReference type="AlphaFoldDB" id="A0A0L7KPN8"/>
<sequence length="125" mass="14683">MNMKIGEKVHWRCSTRIRGCRALIHTVNDTIVKIINVHNHPIKRERLKYKVVATVTWSRSGHPIISIGGYRFCKRAVKVNKIHWRCSTAKRQGCRAVLHTTPDLKIVKDYNFHNHEPHKQRKSNK</sequence>
<keyword evidence="1" id="KW-0479">Metal-binding</keyword>
<keyword evidence="3" id="KW-0862">Zinc</keyword>
<evidence type="ECO:0000313" key="5">
    <source>
        <dbReference type="EMBL" id="KOB65075.1"/>
    </source>
</evidence>
<dbReference type="Pfam" id="PF04500">
    <property type="entry name" value="FLYWCH"/>
    <property type="match status" value="2"/>
</dbReference>
<keyword evidence="7" id="KW-1185">Reference proteome</keyword>
<evidence type="ECO:0000259" key="4">
    <source>
        <dbReference type="Pfam" id="PF04500"/>
    </source>
</evidence>
<feature type="domain" description="FLYWCH-type" evidence="4">
    <location>
        <begin position="58"/>
        <end position="115"/>
    </location>
</feature>
<gene>
    <name evidence="6" type="ORF">OBRU01_15717</name>
    <name evidence="5" type="ORF">OBRU01_23260</name>
</gene>
<protein>
    <recommendedName>
        <fullName evidence="4">FLYWCH-type domain-containing protein</fullName>
    </recommendedName>
</protein>
<dbReference type="GO" id="GO:0008270">
    <property type="term" value="F:zinc ion binding"/>
    <property type="evidence" value="ECO:0007669"/>
    <property type="project" value="UniProtKB-KW"/>
</dbReference>
<feature type="domain" description="FLYWCH-type" evidence="4">
    <location>
        <begin position="2"/>
        <end position="40"/>
    </location>
</feature>
<evidence type="ECO:0000313" key="6">
    <source>
        <dbReference type="EMBL" id="KOB70196.1"/>
    </source>
</evidence>
<dbReference type="EMBL" id="JTDY01007615">
    <property type="protein sequence ID" value="KOB65075.1"/>
    <property type="molecule type" value="Genomic_DNA"/>
</dbReference>
<dbReference type="InterPro" id="IPR007588">
    <property type="entry name" value="Znf_FLYWCH"/>
</dbReference>
<accession>A0A0L7KPN8</accession>
<dbReference type="EMBL" id="JTDY01003076">
    <property type="protein sequence ID" value="KOB70196.1"/>
    <property type="molecule type" value="Genomic_DNA"/>
</dbReference>
<evidence type="ECO:0000256" key="2">
    <source>
        <dbReference type="ARBA" id="ARBA00022771"/>
    </source>
</evidence>
<proteinExistence type="predicted"/>
<keyword evidence="2" id="KW-0863">Zinc-finger</keyword>
<dbReference type="Proteomes" id="UP000037510">
    <property type="component" value="Unassembled WGS sequence"/>
</dbReference>
<evidence type="ECO:0000256" key="3">
    <source>
        <dbReference type="ARBA" id="ARBA00022833"/>
    </source>
</evidence>
<dbReference type="Gene3D" id="2.20.25.240">
    <property type="match status" value="2"/>
</dbReference>
<organism evidence="5 7">
    <name type="scientific">Operophtera brumata</name>
    <name type="common">Winter moth</name>
    <name type="synonym">Phalaena brumata</name>
    <dbReference type="NCBI Taxonomy" id="104452"/>
    <lineage>
        <taxon>Eukaryota</taxon>
        <taxon>Metazoa</taxon>
        <taxon>Ecdysozoa</taxon>
        <taxon>Arthropoda</taxon>
        <taxon>Hexapoda</taxon>
        <taxon>Insecta</taxon>
        <taxon>Pterygota</taxon>
        <taxon>Neoptera</taxon>
        <taxon>Endopterygota</taxon>
        <taxon>Lepidoptera</taxon>
        <taxon>Glossata</taxon>
        <taxon>Ditrysia</taxon>
        <taxon>Geometroidea</taxon>
        <taxon>Geometridae</taxon>
        <taxon>Larentiinae</taxon>
        <taxon>Operophtera</taxon>
    </lineage>
</organism>
<evidence type="ECO:0000313" key="7">
    <source>
        <dbReference type="Proteomes" id="UP000037510"/>
    </source>
</evidence>